<protein>
    <submittedName>
        <fullName evidence="1">Uncharacterized protein</fullName>
    </submittedName>
</protein>
<organism evidence="1 2">
    <name type="scientific">Scophthalmus maximus</name>
    <name type="common">Turbot</name>
    <name type="synonym">Psetta maxima</name>
    <dbReference type="NCBI Taxonomy" id="52904"/>
    <lineage>
        <taxon>Eukaryota</taxon>
        <taxon>Metazoa</taxon>
        <taxon>Chordata</taxon>
        <taxon>Craniata</taxon>
        <taxon>Vertebrata</taxon>
        <taxon>Euteleostomi</taxon>
        <taxon>Actinopterygii</taxon>
        <taxon>Neopterygii</taxon>
        <taxon>Teleostei</taxon>
        <taxon>Neoteleostei</taxon>
        <taxon>Acanthomorphata</taxon>
        <taxon>Carangaria</taxon>
        <taxon>Pleuronectiformes</taxon>
        <taxon>Pleuronectoidei</taxon>
        <taxon>Scophthalmidae</taxon>
        <taxon>Scophthalmus</taxon>
    </lineage>
</organism>
<proteinExistence type="predicted"/>
<gene>
    <name evidence="1" type="ORF">F2P81_013366</name>
</gene>
<dbReference type="AlphaFoldDB" id="A0A6A4SU21"/>
<evidence type="ECO:0000313" key="1">
    <source>
        <dbReference type="EMBL" id="KAF0035608.1"/>
    </source>
</evidence>
<dbReference type="EMBL" id="VEVO01000011">
    <property type="protein sequence ID" value="KAF0035608.1"/>
    <property type="molecule type" value="Genomic_DNA"/>
</dbReference>
<name>A0A6A4SU21_SCOMX</name>
<sequence length="122" mass="14449">MIRRRLRVGESAQMYECEAQKQPVTQSCQNKRLVSTDEHNRSYELSCLFDGSEHRARLLENIPNNSTGRFATSKLLLTLEYRSFYDMSHEHKQGERRHDIQSGAISFMLVHRWSEREQEFAK</sequence>
<accession>A0A6A4SU21</accession>
<dbReference type="Proteomes" id="UP000438429">
    <property type="component" value="Unassembled WGS sequence"/>
</dbReference>
<reference evidence="1 2" key="1">
    <citation type="submission" date="2019-06" db="EMBL/GenBank/DDBJ databases">
        <title>Draft genomes of female and male turbot (Scophthalmus maximus).</title>
        <authorList>
            <person name="Xu H."/>
            <person name="Xu X.-W."/>
            <person name="Shao C."/>
            <person name="Chen S."/>
        </authorList>
    </citation>
    <scope>NUCLEOTIDE SEQUENCE [LARGE SCALE GENOMIC DNA]</scope>
    <source>
        <strain evidence="1">Ysfricsl-2016a</strain>
        <tissue evidence="1">Blood</tissue>
    </source>
</reference>
<evidence type="ECO:0000313" key="2">
    <source>
        <dbReference type="Proteomes" id="UP000438429"/>
    </source>
</evidence>
<comment type="caution">
    <text evidence="1">The sequence shown here is derived from an EMBL/GenBank/DDBJ whole genome shotgun (WGS) entry which is preliminary data.</text>
</comment>